<name>A0ABQ9GVJ2_9NEOP</name>
<comment type="caution">
    <text evidence="2">The sequence shown here is derived from an EMBL/GenBank/DDBJ whole genome shotgun (WGS) entry which is preliminary data.</text>
</comment>
<evidence type="ECO:0000313" key="2">
    <source>
        <dbReference type="EMBL" id="KAJ8876033.1"/>
    </source>
</evidence>
<gene>
    <name evidence="2" type="ORF">PR048_023941</name>
</gene>
<sequence>MEQCRNARAGETGDPHCIARHESHLQKSGTDPAVELNPSNRSATPTPIFRLLHKYRLLTYPAPIRPRGRHIAVELPHRLHARCGNNCPQRALLQCNSLLEYENPTALRARYGNWNTRCSASTLRVQTRAVIGIRHENPIWRGRFSLSVWLRTRHANTTAETNLGITVNRLYPGECRTRPVAAIDEQEVTSAGEWREQLSTNAKAYKSVQFTVKSLYIDSFIYFCKEGRGNPEARLLSSHIREPRSIPGGIASGFSHVGIVPDDVAGWRVFSGISSFPRPLIPTSIHTHLTPPSSALKTTNSRAAQISPLTPLIYLRTLDVSYGIWNKFIYLNMSRSLVRLNHKQLVAIVSESPVVRPSSSPMFLVALDFLNYRIQPDGFYQKESRLSSQCDIYRVPPGYPCVSSQVVRFSIRKGVVGDCEARYVICQIIPGRPVTGQRADKQVAGRGSAERERERGRGECVEEPLLGQVRTTCWLQGERPTPAPRGHNTAITTNCRRTLNMRQTMYN</sequence>
<feature type="region of interest" description="Disordered" evidence="1">
    <location>
        <begin position="437"/>
        <end position="457"/>
    </location>
</feature>
<proteinExistence type="predicted"/>
<feature type="compositionally biased region" description="Basic and acidic residues" evidence="1">
    <location>
        <begin position="438"/>
        <end position="457"/>
    </location>
</feature>
<evidence type="ECO:0000313" key="3">
    <source>
        <dbReference type="Proteomes" id="UP001159363"/>
    </source>
</evidence>
<dbReference type="Proteomes" id="UP001159363">
    <property type="component" value="Chromosome 8"/>
</dbReference>
<protein>
    <submittedName>
        <fullName evidence="2">Uncharacterized protein</fullName>
    </submittedName>
</protein>
<keyword evidence="3" id="KW-1185">Reference proteome</keyword>
<reference evidence="2 3" key="1">
    <citation type="submission" date="2023-02" db="EMBL/GenBank/DDBJ databases">
        <title>LHISI_Scaffold_Assembly.</title>
        <authorList>
            <person name="Stuart O.P."/>
            <person name="Cleave R."/>
            <person name="Magrath M.J.L."/>
            <person name="Mikheyev A.S."/>
        </authorList>
    </citation>
    <scope>NUCLEOTIDE SEQUENCE [LARGE SCALE GENOMIC DNA]</scope>
    <source>
        <strain evidence="2">Daus_M_001</strain>
        <tissue evidence="2">Leg muscle</tissue>
    </source>
</reference>
<dbReference type="EMBL" id="JARBHB010000009">
    <property type="protein sequence ID" value="KAJ8876033.1"/>
    <property type="molecule type" value="Genomic_DNA"/>
</dbReference>
<accession>A0ABQ9GVJ2</accession>
<evidence type="ECO:0000256" key="1">
    <source>
        <dbReference type="SAM" id="MobiDB-lite"/>
    </source>
</evidence>
<organism evidence="2 3">
    <name type="scientific">Dryococelus australis</name>
    <dbReference type="NCBI Taxonomy" id="614101"/>
    <lineage>
        <taxon>Eukaryota</taxon>
        <taxon>Metazoa</taxon>
        <taxon>Ecdysozoa</taxon>
        <taxon>Arthropoda</taxon>
        <taxon>Hexapoda</taxon>
        <taxon>Insecta</taxon>
        <taxon>Pterygota</taxon>
        <taxon>Neoptera</taxon>
        <taxon>Polyneoptera</taxon>
        <taxon>Phasmatodea</taxon>
        <taxon>Verophasmatodea</taxon>
        <taxon>Anareolatae</taxon>
        <taxon>Phasmatidae</taxon>
        <taxon>Eurycanthinae</taxon>
        <taxon>Dryococelus</taxon>
    </lineage>
</organism>